<dbReference type="AlphaFoldDB" id="A0A7H0SR67"/>
<dbReference type="InterPro" id="IPR019665">
    <property type="entry name" value="OxRdtase/DH_put_Rossmann_dom"/>
</dbReference>
<evidence type="ECO:0000313" key="2">
    <source>
        <dbReference type="EMBL" id="QNQ91042.1"/>
    </source>
</evidence>
<reference evidence="2 3" key="1">
    <citation type="submission" date="2019-12" db="EMBL/GenBank/DDBJ databases">
        <title>Corynebacterium sp. nov., isolated from feces of the Anser Albifrons in China.</title>
        <authorList>
            <person name="Liu Q."/>
        </authorList>
    </citation>
    <scope>NUCLEOTIDE SEQUENCE [LARGE SCALE GENOMIC DNA]</scope>
    <source>
        <strain evidence="2 3">4H37-19</strain>
    </source>
</reference>
<name>A0A7H0SR67_9CORY</name>
<protein>
    <recommendedName>
        <fullName evidence="1">Putative oxidoreductase/dehydrogenase Rossmann-like domain-containing protein</fullName>
    </recommendedName>
</protein>
<gene>
    <name evidence="2" type="ORF">GP475_10680</name>
</gene>
<dbReference type="EMBL" id="CP046884">
    <property type="protein sequence ID" value="QNQ91042.1"/>
    <property type="molecule type" value="Genomic_DNA"/>
</dbReference>
<proteinExistence type="predicted"/>
<dbReference type="Gene3D" id="1.10.1040.40">
    <property type="match status" value="1"/>
</dbReference>
<accession>A0A7H0SR67</accession>
<sequence>MKTPPRLRILVLGDGQDTPPISRFVANLADRGHHIVPTRSVQAASEADLIVLSPAAGELMTLVNNVAPMVRPRHIVIHTYPHSGLGVLEHLHHRGAIIGRLSYLAEAVWCVEGGDELAETILELLVFESGGKVSQIESELESPEARFLCALRHQSDNDLRRIYQCFYPNEGLAPSSESSDATPKPAQGLGQLPDLPVIKQLYQRLAEQEDPSFLRYVLFLLRRAAEEQSHHEVEMWVLAEEAKINH</sequence>
<dbReference type="Gene3D" id="3.40.50.720">
    <property type="entry name" value="NAD(P)-binding Rossmann-like Domain"/>
    <property type="match status" value="1"/>
</dbReference>
<evidence type="ECO:0000313" key="3">
    <source>
        <dbReference type="Proteomes" id="UP000516320"/>
    </source>
</evidence>
<keyword evidence="3" id="KW-1185">Reference proteome</keyword>
<dbReference type="Pfam" id="PF10727">
    <property type="entry name" value="Rossmann-like"/>
    <property type="match status" value="1"/>
</dbReference>
<organism evidence="2 3">
    <name type="scientific">Corynebacterium poyangense</name>
    <dbReference type="NCBI Taxonomy" id="2684405"/>
    <lineage>
        <taxon>Bacteria</taxon>
        <taxon>Bacillati</taxon>
        <taxon>Actinomycetota</taxon>
        <taxon>Actinomycetes</taxon>
        <taxon>Mycobacteriales</taxon>
        <taxon>Corynebacteriaceae</taxon>
        <taxon>Corynebacterium</taxon>
    </lineage>
</organism>
<dbReference type="KEGG" id="cpoy:GP475_10680"/>
<evidence type="ECO:0000259" key="1">
    <source>
        <dbReference type="Pfam" id="PF10727"/>
    </source>
</evidence>
<dbReference type="RefSeq" id="WP_187974352.1">
    <property type="nucleotide sequence ID" value="NZ_CP046884.1"/>
</dbReference>
<feature type="domain" description="Putative oxidoreductase/dehydrogenase Rossmann-like" evidence="1">
    <location>
        <begin position="41"/>
        <end position="97"/>
    </location>
</feature>
<dbReference type="Proteomes" id="UP000516320">
    <property type="component" value="Chromosome"/>
</dbReference>